<gene>
    <name evidence="2" type="ORF">CI109_107261</name>
</gene>
<feature type="domain" description="PPM-type phosphatase" evidence="1">
    <location>
        <begin position="154"/>
        <end position="577"/>
    </location>
</feature>
<dbReference type="Pfam" id="PF00481">
    <property type="entry name" value="PP2C"/>
    <property type="match status" value="1"/>
</dbReference>
<dbReference type="Gene3D" id="3.60.40.10">
    <property type="entry name" value="PPM-type phosphatase domain"/>
    <property type="match status" value="1"/>
</dbReference>
<accession>A0A5M6C606</accession>
<keyword evidence="3" id="KW-1185">Reference proteome</keyword>
<dbReference type="GeneID" id="43587843"/>
<proteinExistence type="predicted"/>
<dbReference type="EMBL" id="CP144064">
    <property type="protein sequence ID" value="WWD22768.1"/>
    <property type="molecule type" value="Genomic_DNA"/>
</dbReference>
<dbReference type="RefSeq" id="XP_031862130.1">
    <property type="nucleotide sequence ID" value="XM_032003717.1"/>
</dbReference>
<dbReference type="KEGG" id="ksn:43587843"/>
<sequence>MLSRSRLGVRPLLSARAITRPTQLSSLRPYSSSATPSSSPNVKTTAFLSVALLASAYALYQYEQSSDSSSGLSNVLAGATKQPTFQVRAGRQTHTFVRKTDAELEKILTEHESGEKDLARGGNPVVRWDTNWVASNEPCEDRFASNLIPRKVGSTDAEEKRRRNRGWFSLFSSGAGDKDQAQHVGQGKNDLMLFSVIDGHAGDATSILLSETLNPVLAVALAGLQAGFLPPTEGGWKKWGGYLSPWYWAGGGKVWTPENVVATIKNAFIQLDDNISMTPVRLLPTLTQSQPEGVDPSTPTARQTFVALAKPAADGAVAVSALVDVENDDLYVAGLGDCRAVAGWQGADGRWRCDVLTEDMMGENPKEIARVLSEHPASERDTAIKNGRVQGGLQPTRAFGDAVYKWTIKENKAIAEAFEVEGVKPRSQRPWNFTPPYVSSTPDVAYRKFKTDNGEKLKFLILATDGLWDNITSEEATLLVASYLAHPTHIEIAKTSLPNLFPLVPPPPKSERLYPAQDLPQPAGETWVYEGDKNAATHLIRNCLGGGDKKKIGELLSMHGEVPRYYRDDITITVVFFDDEKNKIV</sequence>
<dbReference type="InterPro" id="IPR015655">
    <property type="entry name" value="PP2C"/>
</dbReference>
<dbReference type="CDD" id="cd00143">
    <property type="entry name" value="PP2Cc"/>
    <property type="match status" value="1"/>
</dbReference>
<dbReference type="PANTHER" id="PTHR13832">
    <property type="entry name" value="PROTEIN PHOSPHATASE 2C"/>
    <property type="match status" value="1"/>
</dbReference>
<evidence type="ECO:0000313" key="3">
    <source>
        <dbReference type="Proteomes" id="UP000322225"/>
    </source>
</evidence>
<name>A0A5M6C606_9TREE</name>
<dbReference type="Proteomes" id="UP000322225">
    <property type="component" value="Chromosome 14"/>
</dbReference>
<reference evidence="2" key="1">
    <citation type="submission" date="2017-08" db="EMBL/GenBank/DDBJ databases">
        <authorList>
            <person name="Cuomo C."/>
            <person name="Billmyre B."/>
            <person name="Heitman J."/>
        </authorList>
    </citation>
    <scope>NUCLEOTIDE SEQUENCE</scope>
    <source>
        <strain evidence="2">CBS 12478</strain>
    </source>
</reference>
<protein>
    <recommendedName>
        <fullName evidence="1">PPM-type phosphatase domain-containing protein</fullName>
    </recommendedName>
</protein>
<evidence type="ECO:0000259" key="1">
    <source>
        <dbReference type="PROSITE" id="PS51746"/>
    </source>
</evidence>
<reference evidence="2" key="2">
    <citation type="submission" date="2024-01" db="EMBL/GenBank/DDBJ databases">
        <title>Comparative genomics of Cryptococcus and Kwoniella reveals pathogenesis evolution and contrasting modes of karyotype evolution via chromosome fusion or intercentromeric recombination.</title>
        <authorList>
            <person name="Coelho M.A."/>
            <person name="David-Palma M."/>
            <person name="Shea T."/>
            <person name="Bowers K."/>
            <person name="McGinley-Smith S."/>
            <person name="Mohammad A.W."/>
            <person name="Gnirke A."/>
            <person name="Yurkov A.M."/>
            <person name="Nowrousian M."/>
            <person name="Sun S."/>
            <person name="Cuomo C.A."/>
            <person name="Heitman J."/>
        </authorList>
    </citation>
    <scope>NUCLEOTIDE SEQUENCE</scope>
    <source>
        <strain evidence="2">CBS 12478</strain>
    </source>
</reference>
<organism evidence="2 3">
    <name type="scientific">Kwoniella shandongensis</name>
    <dbReference type="NCBI Taxonomy" id="1734106"/>
    <lineage>
        <taxon>Eukaryota</taxon>
        <taxon>Fungi</taxon>
        <taxon>Dikarya</taxon>
        <taxon>Basidiomycota</taxon>
        <taxon>Agaricomycotina</taxon>
        <taxon>Tremellomycetes</taxon>
        <taxon>Tremellales</taxon>
        <taxon>Cryptococcaceae</taxon>
        <taxon>Kwoniella</taxon>
    </lineage>
</organism>
<evidence type="ECO:0000313" key="2">
    <source>
        <dbReference type="EMBL" id="WWD22768.1"/>
    </source>
</evidence>
<dbReference type="PANTHER" id="PTHR13832:SF792">
    <property type="entry name" value="GM14286P"/>
    <property type="match status" value="1"/>
</dbReference>
<dbReference type="OrthoDB" id="420076at2759"/>
<dbReference type="SUPFAM" id="SSF81606">
    <property type="entry name" value="PP2C-like"/>
    <property type="match status" value="1"/>
</dbReference>
<dbReference type="GO" id="GO:0005739">
    <property type="term" value="C:mitochondrion"/>
    <property type="evidence" value="ECO:0007669"/>
    <property type="project" value="TreeGrafter"/>
</dbReference>
<dbReference type="SMART" id="SM00332">
    <property type="entry name" value="PP2Cc"/>
    <property type="match status" value="1"/>
</dbReference>
<dbReference type="InterPro" id="IPR001932">
    <property type="entry name" value="PPM-type_phosphatase-like_dom"/>
</dbReference>
<dbReference type="InterPro" id="IPR036457">
    <property type="entry name" value="PPM-type-like_dom_sf"/>
</dbReference>
<dbReference type="AlphaFoldDB" id="A0A5M6C606"/>
<dbReference type="GO" id="GO:0004741">
    <property type="term" value="F:[pyruvate dehydrogenase (acetyl-transferring)]-phosphatase activity"/>
    <property type="evidence" value="ECO:0007669"/>
    <property type="project" value="TreeGrafter"/>
</dbReference>
<dbReference type="PROSITE" id="PS51746">
    <property type="entry name" value="PPM_2"/>
    <property type="match status" value="1"/>
</dbReference>